<organism evidence="1 2">
    <name type="scientific">Caenorhabditis japonica</name>
    <dbReference type="NCBI Taxonomy" id="281687"/>
    <lineage>
        <taxon>Eukaryota</taxon>
        <taxon>Metazoa</taxon>
        <taxon>Ecdysozoa</taxon>
        <taxon>Nematoda</taxon>
        <taxon>Chromadorea</taxon>
        <taxon>Rhabditida</taxon>
        <taxon>Rhabditina</taxon>
        <taxon>Rhabditomorpha</taxon>
        <taxon>Rhabditoidea</taxon>
        <taxon>Rhabditidae</taxon>
        <taxon>Peloderinae</taxon>
        <taxon>Caenorhabditis</taxon>
    </lineage>
</organism>
<name>A0A8R1ETM1_CAEJA</name>
<sequence>KPKLELLADLEYESSRFIRNLQDRKVMPKSREPANQFTGGREESKVVGYGKSKLIDLGLVKGRSSRVGWSETGCLVWSAQPVHNQVLFGTLDRTSDVTDVNRSIFRFLLFIVDPPKWSNALR</sequence>
<keyword evidence="2" id="KW-1185">Reference proteome</keyword>
<evidence type="ECO:0000313" key="2">
    <source>
        <dbReference type="Proteomes" id="UP000005237"/>
    </source>
</evidence>
<protein>
    <submittedName>
        <fullName evidence="1">Uncharacterized protein</fullName>
    </submittedName>
</protein>
<proteinExistence type="predicted"/>
<accession>A0A8R1ETM1</accession>
<reference evidence="2" key="1">
    <citation type="submission" date="2010-08" db="EMBL/GenBank/DDBJ databases">
        <authorList>
            <consortium name="Caenorhabditis japonica Sequencing Consortium"/>
            <person name="Wilson R.K."/>
        </authorList>
    </citation>
    <scope>NUCLEOTIDE SEQUENCE [LARGE SCALE GENOMIC DNA]</scope>
    <source>
        <strain evidence="2">DF5081</strain>
    </source>
</reference>
<dbReference type="EnsemblMetazoa" id="CJA40169.1">
    <property type="protein sequence ID" value="CJA40169.1"/>
    <property type="gene ID" value="WBGene00216017"/>
</dbReference>
<evidence type="ECO:0000313" key="1">
    <source>
        <dbReference type="EnsemblMetazoa" id="CJA40169.1"/>
    </source>
</evidence>
<dbReference type="Proteomes" id="UP000005237">
    <property type="component" value="Unassembled WGS sequence"/>
</dbReference>
<dbReference type="AlphaFoldDB" id="A0A8R1ETM1"/>
<reference evidence="1" key="2">
    <citation type="submission" date="2022-06" db="UniProtKB">
        <authorList>
            <consortium name="EnsemblMetazoa"/>
        </authorList>
    </citation>
    <scope>IDENTIFICATION</scope>
    <source>
        <strain evidence="1">DF5081</strain>
    </source>
</reference>